<evidence type="ECO:0000313" key="3">
    <source>
        <dbReference type="Proteomes" id="UP000242164"/>
    </source>
</evidence>
<sequence length="22" mass="2681">MKKKEQKHRLKKVGAVLRERMS</sequence>
<accession>A0AAX2CFP1</accession>
<protein>
    <submittedName>
        <fullName evidence="2">Uncharacterized protein</fullName>
    </submittedName>
</protein>
<dbReference type="AlphaFoldDB" id="A0AAX2CFP1"/>
<comment type="caution">
    <text evidence="2">The sequence shown here is derived from an EMBL/GenBank/DDBJ whole genome shotgun (WGS) entry which is preliminary data.</text>
</comment>
<feature type="compositionally biased region" description="Basic residues" evidence="1">
    <location>
        <begin position="1"/>
        <end position="12"/>
    </location>
</feature>
<organism evidence="2 3">
    <name type="scientific">Bacillus cytotoxicus</name>
    <dbReference type="NCBI Taxonomy" id="580165"/>
    <lineage>
        <taxon>Bacteria</taxon>
        <taxon>Bacillati</taxon>
        <taxon>Bacillota</taxon>
        <taxon>Bacilli</taxon>
        <taxon>Bacillales</taxon>
        <taxon>Bacillaceae</taxon>
        <taxon>Bacillus</taxon>
        <taxon>Bacillus cereus group</taxon>
    </lineage>
</organism>
<dbReference type="Proteomes" id="UP000242164">
    <property type="component" value="Unassembled WGS sequence"/>
</dbReference>
<evidence type="ECO:0000256" key="1">
    <source>
        <dbReference type="SAM" id="MobiDB-lite"/>
    </source>
</evidence>
<gene>
    <name evidence="2" type="ORF">BCB44BAC_01614</name>
</gene>
<feature type="region of interest" description="Disordered" evidence="1">
    <location>
        <begin position="1"/>
        <end position="22"/>
    </location>
</feature>
<name>A0AAX2CFP1_9BACI</name>
<dbReference type="EMBL" id="FMIK01000022">
    <property type="protein sequence ID" value="SCL89828.1"/>
    <property type="molecule type" value="Genomic_DNA"/>
</dbReference>
<reference evidence="2 3" key="1">
    <citation type="submission" date="2016-08" db="EMBL/GenBank/DDBJ databases">
        <authorList>
            <person name="Loux V."/>
            <person name="Rue O."/>
        </authorList>
    </citation>
    <scope>NUCLEOTIDE SEQUENCE [LARGE SCALE GENOMIC DNA]</scope>
    <source>
        <strain evidence="2 3">AFSSA_08CEB44bac</strain>
    </source>
</reference>
<proteinExistence type="predicted"/>
<evidence type="ECO:0000313" key="2">
    <source>
        <dbReference type="EMBL" id="SCL89828.1"/>
    </source>
</evidence>